<name>A0A9X2YSM7_9MYCO</name>
<sequence>MASKAFPADDTTRNFFAVSLAVVAGVADTIGFLEYGQLFMSFMSGNTTRFGEAASSLDWVGVARFGSVIAVFCLGAFLGTLVAAWSGRWRLSTLLVITALLLTLGLLMPQGPDAVPLHAYPVVLALGLQNATLQDDAGRSMALTYVTGTVIRFGAGLANILLHKPAPSFWIQGPLWAGLTAGAIFGGVLQHTYGEQAFLAPAALAGALAAVALVMTLLRPTSPLVLNDAAPQPDAAPDAPPTVVIPAGQPRR</sequence>
<protein>
    <submittedName>
        <fullName evidence="3">DUF1275 domain-containing protein</fullName>
    </submittedName>
</protein>
<dbReference type="AlphaFoldDB" id="A0A9X2YSM7"/>
<organism evidence="3 4">
    <name type="scientific">Mycobacterium yunnanensis</name>
    <dbReference type="NCBI Taxonomy" id="368477"/>
    <lineage>
        <taxon>Bacteria</taxon>
        <taxon>Bacillati</taxon>
        <taxon>Actinomycetota</taxon>
        <taxon>Actinomycetes</taxon>
        <taxon>Mycobacteriales</taxon>
        <taxon>Mycobacteriaceae</taxon>
        <taxon>Mycobacterium</taxon>
    </lineage>
</organism>
<dbReference type="InterPro" id="IPR010699">
    <property type="entry name" value="DUF1275"/>
</dbReference>
<feature type="region of interest" description="Disordered" evidence="1">
    <location>
        <begin position="229"/>
        <end position="252"/>
    </location>
</feature>
<feature type="transmembrane region" description="Helical" evidence="2">
    <location>
        <begin position="142"/>
        <end position="162"/>
    </location>
</feature>
<dbReference type="EMBL" id="JACKVK010000022">
    <property type="protein sequence ID" value="MCV7424857.1"/>
    <property type="molecule type" value="Genomic_DNA"/>
</dbReference>
<keyword evidence="4" id="KW-1185">Reference proteome</keyword>
<dbReference type="RefSeq" id="WP_263999946.1">
    <property type="nucleotide sequence ID" value="NZ_JACKVK010000022.1"/>
</dbReference>
<feature type="transmembrane region" description="Helical" evidence="2">
    <location>
        <begin position="174"/>
        <end position="193"/>
    </location>
</feature>
<feature type="transmembrane region" description="Helical" evidence="2">
    <location>
        <begin position="65"/>
        <end position="84"/>
    </location>
</feature>
<evidence type="ECO:0000256" key="1">
    <source>
        <dbReference type="SAM" id="MobiDB-lite"/>
    </source>
</evidence>
<reference evidence="3" key="2">
    <citation type="journal article" date="2022" name="BMC Genomics">
        <title>Comparative genome analysis of mycobacteria focusing on tRNA and non-coding RNA.</title>
        <authorList>
            <person name="Behra P.R.K."/>
            <person name="Pettersson B.M.F."/>
            <person name="Ramesh M."/>
            <person name="Das S."/>
            <person name="Dasgupta S."/>
            <person name="Kirsebom L.A."/>
        </authorList>
    </citation>
    <scope>NUCLEOTIDE SEQUENCE</scope>
    <source>
        <strain evidence="3">DSM 44838</strain>
    </source>
</reference>
<comment type="caution">
    <text evidence="3">The sequence shown here is derived from an EMBL/GenBank/DDBJ whole genome shotgun (WGS) entry which is preliminary data.</text>
</comment>
<evidence type="ECO:0000256" key="2">
    <source>
        <dbReference type="SAM" id="Phobius"/>
    </source>
</evidence>
<proteinExistence type="predicted"/>
<gene>
    <name evidence="3" type="ORF">H7K45_30385</name>
</gene>
<accession>A0A9X2YSM7</accession>
<keyword evidence="2" id="KW-0472">Membrane</keyword>
<dbReference type="Pfam" id="PF06912">
    <property type="entry name" value="DUF1275"/>
    <property type="match status" value="1"/>
</dbReference>
<keyword evidence="2" id="KW-1133">Transmembrane helix</keyword>
<evidence type="ECO:0000313" key="3">
    <source>
        <dbReference type="EMBL" id="MCV7424857.1"/>
    </source>
</evidence>
<feature type="transmembrane region" description="Helical" evidence="2">
    <location>
        <begin position="12"/>
        <end position="33"/>
    </location>
</feature>
<reference evidence="3" key="1">
    <citation type="submission" date="2020-07" db="EMBL/GenBank/DDBJ databases">
        <authorList>
            <person name="Pettersson B.M.F."/>
            <person name="Behra P.R.K."/>
            <person name="Ramesh M."/>
            <person name="Das S."/>
            <person name="Dasgupta S."/>
            <person name="Kirsebom L.A."/>
        </authorList>
    </citation>
    <scope>NUCLEOTIDE SEQUENCE</scope>
    <source>
        <strain evidence="3">DSM 44838</strain>
    </source>
</reference>
<feature type="transmembrane region" description="Helical" evidence="2">
    <location>
        <begin position="91"/>
        <end position="108"/>
    </location>
</feature>
<dbReference type="PANTHER" id="PTHR37314:SF4">
    <property type="entry name" value="UPF0700 TRANSMEMBRANE PROTEIN YOAK"/>
    <property type="match status" value="1"/>
</dbReference>
<dbReference type="PANTHER" id="PTHR37314">
    <property type="entry name" value="SLR0142 PROTEIN"/>
    <property type="match status" value="1"/>
</dbReference>
<feature type="transmembrane region" description="Helical" evidence="2">
    <location>
        <begin position="199"/>
        <end position="218"/>
    </location>
</feature>
<keyword evidence="2" id="KW-0812">Transmembrane</keyword>
<evidence type="ECO:0000313" key="4">
    <source>
        <dbReference type="Proteomes" id="UP001141629"/>
    </source>
</evidence>
<dbReference type="Proteomes" id="UP001141629">
    <property type="component" value="Unassembled WGS sequence"/>
</dbReference>